<dbReference type="GO" id="GO:0051539">
    <property type="term" value="F:4 iron, 4 sulfur cluster binding"/>
    <property type="evidence" value="ECO:0007669"/>
    <property type="project" value="UniProtKB-KW"/>
</dbReference>
<keyword evidence="2" id="KW-0479">Metal-binding</keyword>
<reference evidence="6" key="1">
    <citation type="submission" date="2020-10" db="EMBL/GenBank/DDBJ databases">
        <authorList>
            <person name="Gilroy R."/>
        </authorList>
    </citation>
    <scope>NUCLEOTIDE SEQUENCE</scope>
    <source>
        <strain evidence="6">CHK183-6373</strain>
    </source>
</reference>
<evidence type="ECO:0000313" key="7">
    <source>
        <dbReference type="Proteomes" id="UP000886884"/>
    </source>
</evidence>
<comment type="caution">
    <text evidence="6">The sequence shown here is derived from an EMBL/GenBank/DDBJ whole genome shotgun (WGS) entry which is preliminary data.</text>
</comment>
<evidence type="ECO:0000256" key="3">
    <source>
        <dbReference type="ARBA" id="ARBA00023002"/>
    </source>
</evidence>
<evidence type="ECO:0000256" key="1">
    <source>
        <dbReference type="ARBA" id="ARBA00022485"/>
    </source>
</evidence>
<dbReference type="PANTHER" id="PTHR43498">
    <property type="entry name" value="FERREDOXIN:COB-COM HETERODISULFIDE REDUCTASE SUBUNIT A"/>
    <property type="match status" value="1"/>
</dbReference>
<dbReference type="AlphaFoldDB" id="A0A9D1P6Y3"/>
<accession>A0A9D1P6Y3</accession>
<dbReference type="GO" id="GO:0016491">
    <property type="term" value="F:oxidoreductase activity"/>
    <property type="evidence" value="ECO:0007669"/>
    <property type="project" value="UniProtKB-KW"/>
</dbReference>
<organism evidence="6 7">
    <name type="scientific">Candidatus Ornithocaccomicrobium faecavium</name>
    <dbReference type="NCBI Taxonomy" id="2840890"/>
    <lineage>
        <taxon>Bacteria</taxon>
        <taxon>Bacillati</taxon>
        <taxon>Bacillota</taxon>
        <taxon>Clostridia</taxon>
        <taxon>Candidatus Ornithocaccomicrobium</taxon>
    </lineage>
</organism>
<keyword evidence="5" id="KW-0411">Iron-sulfur</keyword>
<dbReference type="EMBL" id="DVOT01000047">
    <property type="protein sequence ID" value="HIV26809.1"/>
    <property type="molecule type" value="Genomic_DNA"/>
</dbReference>
<keyword evidence="3" id="KW-0560">Oxidoreductase</keyword>
<reference evidence="6" key="2">
    <citation type="journal article" date="2021" name="PeerJ">
        <title>Extensive microbial diversity within the chicken gut microbiome revealed by metagenomics and culture.</title>
        <authorList>
            <person name="Gilroy R."/>
            <person name="Ravi A."/>
            <person name="Getino M."/>
            <person name="Pursley I."/>
            <person name="Horton D.L."/>
            <person name="Alikhan N.F."/>
            <person name="Baker D."/>
            <person name="Gharbi K."/>
            <person name="Hall N."/>
            <person name="Watson M."/>
            <person name="Adriaenssens E.M."/>
            <person name="Foster-Nyarko E."/>
            <person name="Jarju S."/>
            <person name="Secka A."/>
            <person name="Antonio M."/>
            <person name="Oren A."/>
            <person name="Chaudhuri R.R."/>
            <person name="La Ragione R."/>
            <person name="Hildebrand F."/>
            <person name="Pallen M.J."/>
        </authorList>
    </citation>
    <scope>NUCLEOTIDE SEQUENCE</scope>
    <source>
        <strain evidence="6">CHK183-6373</strain>
    </source>
</reference>
<keyword evidence="1" id="KW-0004">4Fe-4S</keyword>
<evidence type="ECO:0000313" key="6">
    <source>
        <dbReference type="EMBL" id="HIV26809.1"/>
    </source>
</evidence>
<dbReference type="InterPro" id="IPR036188">
    <property type="entry name" value="FAD/NAD-bd_sf"/>
</dbReference>
<evidence type="ECO:0000256" key="2">
    <source>
        <dbReference type="ARBA" id="ARBA00022723"/>
    </source>
</evidence>
<gene>
    <name evidence="6" type="ORF">IAA64_02475</name>
</gene>
<protein>
    <submittedName>
        <fullName evidence="6">FAD-dependent oxidoreductase</fullName>
    </submittedName>
</protein>
<evidence type="ECO:0000256" key="5">
    <source>
        <dbReference type="ARBA" id="ARBA00023014"/>
    </source>
</evidence>
<dbReference type="InterPro" id="IPR039650">
    <property type="entry name" value="HdrA-like"/>
</dbReference>
<dbReference type="GO" id="GO:0046872">
    <property type="term" value="F:metal ion binding"/>
    <property type="evidence" value="ECO:0007669"/>
    <property type="project" value="UniProtKB-KW"/>
</dbReference>
<name>A0A9D1P6Y3_9FIRM</name>
<dbReference type="PANTHER" id="PTHR43498:SF1">
    <property type="entry name" value="COB--COM HETERODISULFIDE REDUCTASE IRON-SULFUR SUBUNIT A"/>
    <property type="match status" value="1"/>
</dbReference>
<sequence length="608" mass="66267">MKLLYNAESGLQAAHVTPCFAENCDVLVVGAGTAGAIAAIRAARGGMRVCAVDRLSFPGGMLAGAVFGYYYGAKGGLYEEIDARARTLQENAEAFFPSQGVQRLARMQVLEEMFAEEGVCTRYETFVLGVFVEDRRITGVRCVSHGRVEDLSCAFAIDGTSEGYLCAMAGCAASLGRACDGRTQPFSLVSLSCAAGGGPTRHSNSDFGYVDTCSCEAISRTVLSRAGEIRLGEGLPLGMASLVGAREGRHIRGEACVRWQDFVEQAPIDRPVTYSISNMDDHGKDMALESPLHADWMVGMSLWGATVRLQVPMGALIPVEYDNLCVAGRHLCMDHDCSAQLRMNRDIQRVGEAAGAIAAEAVRAGVPAKDAPYEKILASLLSTGCMEPLAGCDVWDTKPLGGAVDYPQSDEDMRALLASDKPGLGMLYASRARKTGLLRAWLEEAGEWLSFNAACALALMDDASGAEILLRDLHARDRRMPATSRKFNMPRGVTALYCLGRLAHPACEAECLRIWREKDALLQEAVGPDEFFARPEDTQFAYLSHAARALLNLADRYPERRASIEAFLLDHAFRPDFRVSYSLKEGRNLPWDATADLQNYIRWRIQNR</sequence>
<dbReference type="Gene3D" id="3.50.50.60">
    <property type="entry name" value="FAD/NAD(P)-binding domain"/>
    <property type="match status" value="1"/>
</dbReference>
<dbReference type="Proteomes" id="UP000886884">
    <property type="component" value="Unassembled WGS sequence"/>
</dbReference>
<dbReference type="SUPFAM" id="SSF51905">
    <property type="entry name" value="FAD/NAD(P)-binding domain"/>
    <property type="match status" value="1"/>
</dbReference>
<keyword evidence="4" id="KW-0408">Iron</keyword>
<dbReference type="Pfam" id="PF12831">
    <property type="entry name" value="FAD_oxidored"/>
    <property type="match status" value="2"/>
</dbReference>
<proteinExistence type="predicted"/>
<evidence type="ECO:0000256" key="4">
    <source>
        <dbReference type="ARBA" id="ARBA00023004"/>
    </source>
</evidence>